<proteinExistence type="predicted"/>
<feature type="compositionally biased region" description="Polar residues" evidence="1">
    <location>
        <begin position="1"/>
        <end position="11"/>
    </location>
</feature>
<accession>A0A2C9V3W0</accession>
<feature type="compositionally biased region" description="Basic and acidic residues" evidence="1">
    <location>
        <begin position="30"/>
        <end position="39"/>
    </location>
</feature>
<feature type="region of interest" description="Disordered" evidence="1">
    <location>
        <begin position="1"/>
        <end position="45"/>
    </location>
</feature>
<gene>
    <name evidence="2" type="ORF">MANES_10G060500</name>
</gene>
<evidence type="ECO:0000256" key="1">
    <source>
        <dbReference type="SAM" id="MobiDB-lite"/>
    </source>
</evidence>
<reference evidence="2" key="1">
    <citation type="submission" date="2016-02" db="EMBL/GenBank/DDBJ databases">
        <title>WGS assembly of Manihot esculenta.</title>
        <authorList>
            <person name="Bredeson J.V."/>
            <person name="Prochnik S.E."/>
            <person name="Lyons J.B."/>
            <person name="Schmutz J."/>
            <person name="Grimwood J."/>
            <person name="Vrebalov J."/>
            <person name="Bart R.S."/>
            <person name="Amuge T."/>
            <person name="Ferguson M.E."/>
            <person name="Green R."/>
            <person name="Putnam N."/>
            <person name="Stites J."/>
            <person name="Rounsley S."/>
            <person name="Rokhsar D.S."/>
        </authorList>
    </citation>
    <scope>NUCLEOTIDE SEQUENCE [LARGE SCALE GENOMIC DNA]</scope>
    <source>
        <tissue evidence="2">Leaf</tissue>
    </source>
</reference>
<organism evidence="2">
    <name type="scientific">Manihot esculenta</name>
    <name type="common">Cassava</name>
    <name type="synonym">Jatropha manihot</name>
    <dbReference type="NCBI Taxonomy" id="3983"/>
    <lineage>
        <taxon>Eukaryota</taxon>
        <taxon>Viridiplantae</taxon>
        <taxon>Streptophyta</taxon>
        <taxon>Embryophyta</taxon>
        <taxon>Tracheophyta</taxon>
        <taxon>Spermatophyta</taxon>
        <taxon>Magnoliopsida</taxon>
        <taxon>eudicotyledons</taxon>
        <taxon>Gunneridae</taxon>
        <taxon>Pentapetalae</taxon>
        <taxon>rosids</taxon>
        <taxon>fabids</taxon>
        <taxon>Malpighiales</taxon>
        <taxon>Euphorbiaceae</taxon>
        <taxon>Crotonoideae</taxon>
        <taxon>Manihoteae</taxon>
        <taxon>Manihot</taxon>
    </lineage>
</organism>
<sequence length="45" mass="5246">MLFSMDNNTSDPFEGRKLSNGWRSKKGRRKLEERKEKGGSLKMSK</sequence>
<protein>
    <submittedName>
        <fullName evidence="2">Uncharacterized protein</fullName>
    </submittedName>
</protein>
<dbReference type="AlphaFoldDB" id="A0A2C9V3W0"/>
<evidence type="ECO:0000313" key="2">
    <source>
        <dbReference type="EMBL" id="OAY39011.1"/>
    </source>
</evidence>
<name>A0A2C9V3W0_MANES</name>
<dbReference type="EMBL" id="CM004396">
    <property type="protein sequence ID" value="OAY39011.1"/>
    <property type="molecule type" value="Genomic_DNA"/>
</dbReference>